<dbReference type="Proteomes" id="UP001367030">
    <property type="component" value="Unassembled WGS sequence"/>
</dbReference>
<name>A0ABU8XIL6_9BURK</name>
<feature type="domain" description="DUF7939" evidence="2">
    <location>
        <begin position="354"/>
        <end position="432"/>
    </location>
</feature>
<dbReference type="InterPro" id="IPR025738">
    <property type="entry name" value="BatD"/>
</dbReference>
<organism evidence="3 4">
    <name type="scientific">Variovorax robiniae</name>
    <dbReference type="NCBI Taxonomy" id="1836199"/>
    <lineage>
        <taxon>Bacteria</taxon>
        <taxon>Pseudomonadati</taxon>
        <taxon>Pseudomonadota</taxon>
        <taxon>Betaproteobacteria</taxon>
        <taxon>Burkholderiales</taxon>
        <taxon>Comamonadaceae</taxon>
        <taxon>Variovorax</taxon>
    </lineage>
</organism>
<keyword evidence="1" id="KW-0812">Transmembrane</keyword>
<evidence type="ECO:0000259" key="2">
    <source>
        <dbReference type="Pfam" id="PF25607"/>
    </source>
</evidence>
<dbReference type="InterPro" id="IPR057699">
    <property type="entry name" value="DUF7939"/>
</dbReference>
<keyword evidence="1" id="KW-1133">Transmembrane helix</keyword>
<evidence type="ECO:0000256" key="1">
    <source>
        <dbReference type="SAM" id="Phobius"/>
    </source>
</evidence>
<sequence>MTGTGSRAIWIRLVVMLAVLFAIGSGHAASRPAIQAKVVGAQPALVGQQVSIEVTVIAPNFFLSAPPFPQLDVQGAVITMPDDRGVHGVQQQDGQTMAFIQKTYVFTAQQPGEFDLPPVKMEFSYQGEDGKPQRASLSLPPTRITAQLPAGAKGAASDVSVIPAVRLAVRQSVDRDVGRLAAGDTLVRTVEIDAPNTPAMLIPPPDFEAPSGVRLYKADPVLHDVNGQGGSFSGGQRIERVTYVFEKSGRYSLPAVTLKWLDPQTQTPATVQAPAVQVQVGGSVNAGDRIAPEFPIGTAAEPASKPIRWRLVAALAGALLLLLALGLLVHRRLPAWRRRRQAQQASHARSDAVMFEAVLAACRANDASGAHRALLMWSQVHTGGTPQAWSNEQGGGDLARQLDLLNRHLYRAAAQTAWSGSACASALEAAHRHWIERVPRVEGPFAAVRVLGPLNPFDSGSRDARISERNGTTKPAA</sequence>
<keyword evidence="1" id="KW-0472">Membrane</keyword>
<dbReference type="PANTHER" id="PTHR40940:SF1">
    <property type="entry name" value="PROTEIN BATD"/>
    <property type="match status" value="1"/>
</dbReference>
<keyword evidence="4" id="KW-1185">Reference proteome</keyword>
<gene>
    <name evidence="3" type="ORF">WKW79_34635</name>
</gene>
<evidence type="ECO:0000313" key="4">
    <source>
        <dbReference type="Proteomes" id="UP001367030"/>
    </source>
</evidence>
<dbReference type="RefSeq" id="WP_340339772.1">
    <property type="nucleotide sequence ID" value="NZ_JBBKZS010000036.1"/>
</dbReference>
<dbReference type="Pfam" id="PF25607">
    <property type="entry name" value="DUF7939"/>
    <property type="match status" value="1"/>
</dbReference>
<feature type="transmembrane region" description="Helical" evidence="1">
    <location>
        <begin position="309"/>
        <end position="330"/>
    </location>
</feature>
<dbReference type="EMBL" id="JBBKZS010000036">
    <property type="protein sequence ID" value="MEJ8859737.1"/>
    <property type="molecule type" value="Genomic_DNA"/>
</dbReference>
<proteinExistence type="predicted"/>
<accession>A0ABU8XIL6</accession>
<protein>
    <recommendedName>
        <fullName evidence="2">DUF7939 domain-containing protein</fullName>
    </recommendedName>
</protein>
<comment type="caution">
    <text evidence="3">The sequence shown here is derived from an EMBL/GenBank/DDBJ whole genome shotgun (WGS) entry which is preliminary data.</text>
</comment>
<reference evidence="3 4" key="1">
    <citation type="submission" date="2024-03" db="EMBL/GenBank/DDBJ databases">
        <title>Novel species of the genus Variovorax.</title>
        <authorList>
            <person name="Liu Q."/>
            <person name="Xin Y.-H."/>
        </authorList>
    </citation>
    <scope>NUCLEOTIDE SEQUENCE [LARGE SCALE GENOMIC DNA]</scope>
    <source>
        <strain evidence="3 4">KACC 18901</strain>
    </source>
</reference>
<evidence type="ECO:0000313" key="3">
    <source>
        <dbReference type="EMBL" id="MEJ8859737.1"/>
    </source>
</evidence>
<dbReference type="PANTHER" id="PTHR40940">
    <property type="entry name" value="PROTEIN BATD-RELATED"/>
    <property type="match status" value="1"/>
</dbReference>